<dbReference type="Pfam" id="PF05643">
    <property type="entry name" value="GNA1162-like"/>
    <property type="match status" value="1"/>
</dbReference>
<organism evidence="1 2">
    <name type="scientific">SAR86 cluster bacterium BACL1 MAG-120920-bin57</name>
    <dbReference type="NCBI Taxonomy" id="1655571"/>
    <lineage>
        <taxon>Bacteria</taxon>
        <taxon>Pseudomonadati</taxon>
        <taxon>Pseudomonadota</taxon>
        <taxon>Gammaproteobacteria</taxon>
        <taxon>SAR86 cluster</taxon>
    </lineage>
</organism>
<dbReference type="EMBL" id="LIAV01000161">
    <property type="protein sequence ID" value="KRO40195.1"/>
    <property type="molecule type" value="Genomic_DNA"/>
</dbReference>
<evidence type="ECO:0000313" key="2">
    <source>
        <dbReference type="Proteomes" id="UP000050874"/>
    </source>
</evidence>
<name>A0A0R2PVV5_9GAMM</name>
<dbReference type="Proteomes" id="UP000050874">
    <property type="component" value="Unassembled WGS sequence"/>
</dbReference>
<dbReference type="InterPro" id="IPR008517">
    <property type="entry name" value="GNA1162-like"/>
</dbReference>
<dbReference type="PROSITE" id="PS51257">
    <property type="entry name" value="PROKAR_LIPOPROTEIN"/>
    <property type="match status" value="1"/>
</dbReference>
<gene>
    <name evidence="1" type="ORF">ABR63_08620</name>
</gene>
<accession>A0A0R2PVV5</accession>
<dbReference type="Gene3D" id="3.40.50.10610">
    <property type="entry name" value="ABC-type transport auxiliary lipoprotein component"/>
    <property type="match status" value="1"/>
</dbReference>
<reference evidence="2" key="1">
    <citation type="submission" date="2015-10" db="EMBL/GenBank/DDBJ databases">
        <title>Metagenome-Assembled Genomes uncover a global brackish microbiome.</title>
        <authorList>
            <person name="Hugerth L.W."/>
            <person name="Larsson J."/>
            <person name="Alneberg J."/>
            <person name="Lindh M.V."/>
            <person name="Legrand C."/>
            <person name="Pinhassi J."/>
            <person name="Andersson A."/>
        </authorList>
    </citation>
    <scope>NUCLEOTIDE SEQUENCE [LARGE SCALE GENOMIC DNA]</scope>
</reference>
<protein>
    <recommendedName>
        <fullName evidence="3">Lipoprotein</fullName>
    </recommendedName>
</protein>
<sequence length="228" mass="25007">MKKILYIVFAGYLITSCSGLPIQTKAEAFPGMYDDRKPLSVLVIPAINNTTAAEATDYFNVTITEPLSNVGYYTMPVEIVKDIFLNEGIVDSTMIKGLPTAVFKKNFGADAVLFVTINKWEKNYIIISGNVTVSMDYVMLSTETNEIIWQYSATQVVNTSAESSGFLIADLISTAITTATTDYVPIAKQVNYQAFVALPHGGYSTQHGLDRDQNISTILKDAALEEDL</sequence>
<evidence type="ECO:0000313" key="1">
    <source>
        <dbReference type="EMBL" id="KRO40195.1"/>
    </source>
</evidence>
<proteinExistence type="predicted"/>
<dbReference type="AlphaFoldDB" id="A0A0R2PVV5"/>
<comment type="caution">
    <text evidence="1">The sequence shown here is derived from an EMBL/GenBank/DDBJ whole genome shotgun (WGS) entry which is preliminary data.</text>
</comment>
<evidence type="ECO:0008006" key="3">
    <source>
        <dbReference type="Google" id="ProtNLM"/>
    </source>
</evidence>